<reference evidence="1 2" key="2">
    <citation type="journal article" date="2018" name="Nature">
        <title>Mutant phenotypes for thousands of bacterial genes of unknown function.</title>
        <authorList>
            <person name="Price M.N."/>
            <person name="Wetmore K.M."/>
            <person name="Waters R.J."/>
            <person name="Callaghan M."/>
            <person name="Ray J."/>
            <person name="Liu H."/>
            <person name="Kuehl J.V."/>
            <person name="Melnyk R.A."/>
            <person name="Lamson J.S."/>
            <person name="Suh Y."/>
            <person name="Carlson H.K."/>
            <person name="Esquivel Z."/>
            <person name="Sadeeshkumar H."/>
            <person name="Chakraborty R."/>
            <person name="Zane G.M."/>
            <person name="Rubin B.E."/>
            <person name="Wall J.D."/>
            <person name="Visel A."/>
            <person name="Bristow J."/>
            <person name="Blow M.J."/>
            <person name="Arkin A.P."/>
            <person name="Deutschbauer A.M."/>
        </authorList>
    </citation>
    <scope>NUCLEOTIDE SEQUENCE [LARGE SCALE GENOMIC DNA]</scope>
    <source>
        <strain evidence="1 2">FW300-N1B4</strain>
    </source>
</reference>
<dbReference type="RefSeq" id="WP_063340310.1">
    <property type="nucleotide sequence ID" value="NZ_LUKJ01000001.1"/>
</dbReference>
<sequence>MKVVCKINNLHDILNPYTLTRLKHYISRSDGEIDLDIAREYTVYGIEFWDNCPWFYLCTEVDDEYPKPFAAEFFEVIDEHISQYWRLGSTPSGERGNSTSLVFEEWSKDPSFYERLIDGDEQAIVTFAKYKKLMNSE</sequence>
<protein>
    <submittedName>
        <fullName evidence="1">Uncharacterized protein</fullName>
    </submittedName>
</protein>
<organism evidence="1 2">
    <name type="scientific">Pseudomonas fluorescens</name>
    <dbReference type="NCBI Taxonomy" id="294"/>
    <lineage>
        <taxon>Bacteria</taxon>
        <taxon>Pseudomonadati</taxon>
        <taxon>Pseudomonadota</taxon>
        <taxon>Gammaproteobacteria</taxon>
        <taxon>Pseudomonadales</taxon>
        <taxon>Pseudomonadaceae</taxon>
        <taxon>Pseudomonas</taxon>
    </lineage>
</organism>
<evidence type="ECO:0000313" key="2">
    <source>
        <dbReference type="Proteomes" id="UP000076489"/>
    </source>
</evidence>
<evidence type="ECO:0000313" key="1">
    <source>
        <dbReference type="EMBL" id="KZN21123.1"/>
    </source>
</evidence>
<name>A0A166R0J9_PSEFL</name>
<comment type="caution">
    <text evidence="1">The sequence shown here is derived from an EMBL/GenBank/DDBJ whole genome shotgun (WGS) entry which is preliminary data.</text>
</comment>
<gene>
    <name evidence="1" type="ORF">A1D17_01430</name>
</gene>
<dbReference type="OrthoDB" id="6898501at2"/>
<dbReference type="EMBL" id="LUKJ01000001">
    <property type="protein sequence ID" value="KZN21123.1"/>
    <property type="molecule type" value="Genomic_DNA"/>
</dbReference>
<accession>A0A166R0J9</accession>
<proteinExistence type="predicted"/>
<reference evidence="2" key="1">
    <citation type="submission" date="2016-03" db="EMBL/GenBank/DDBJ databases">
        <authorList>
            <person name="Ray J."/>
            <person name="Price M."/>
            <person name="Deutschbauer A."/>
        </authorList>
    </citation>
    <scope>NUCLEOTIDE SEQUENCE [LARGE SCALE GENOMIC DNA]</scope>
    <source>
        <strain evidence="2">FW300-N1B4</strain>
    </source>
</reference>
<dbReference type="AlphaFoldDB" id="A0A166R0J9"/>
<dbReference type="Proteomes" id="UP000076489">
    <property type="component" value="Unassembled WGS sequence"/>
</dbReference>